<evidence type="ECO:0000313" key="1">
    <source>
        <dbReference type="EMBL" id="ABS03803.1"/>
    </source>
</evidence>
<evidence type="ECO:0000313" key="2">
    <source>
        <dbReference type="Proteomes" id="UP000001116"/>
    </source>
</evidence>
<dbReference type="STRING" id="266940.Krad_2322"/>
<dbReference type="AlphaFoldDB" id="A6WAG4"/>
<dbReference type="EMBL" id="CP000750">
    <property type="protein sequence ID" value="ABS03803.1"/>
    <property type="molecule type" value="Genomic_DNA"/>
</dbReference>
<gene>
    <name evidence="1" type="ordered locus">Krad_2322</name>
</gene>
<protein>
    <submittedName>
        <fullName evidence="1">Uncharacterized protein</fullName>
    </submittedName>
</protein>
<dbReference type="HOGENOM" id="CLU_3311221_0_0_11"/>
<organism evidence="1 2">
    <name type="scientific">Kineococcus radiotolerans (strain ATCC BAA-149 / DSM 14245 / SRS30216)</name>
    <dbReference type="NCBI Taxonomy" id="266940"/>
    <lineage>
        <taxon>Bacteria</taxon>
        <taxon>Bacillati</taxon>
        <taxon>Actinomycetota</taxon>
        <taxon>Actinomycetes</taxon>
        <taxon>Kineosporiales</taxon>
        <taxon>Kineosporiaceae</taxon>
        <taxon>Kineococcus</taxon>
    </lineage>
</organism>
<dbReference type="KEGG" id="kra:Krad_2322"/>
<name>A6WAG4_KINRD</name>
<reference evidence="2" key="1">
    <citation type="journal article" date="2008" name="PLoS ONE">
        <title>Survival in nuclear waste, extreme resistance, and potential applications gleaned from the genome sequence of Kineococcus radiotolerans SRS30216.</title>
        <authorList>
            <person name="Bagwell C.E."/>
            <person name="Bhat S."/>
            <person name="Hawkins G.M."/>
            <person name="Smith B.W."/>
            <person name="Biswas T."/>
            <person name="Hoover T.R."/>
            <person name="Saunders E."/>
            <person name="Han C.S."/>
            <person name="Tsodikov O.V."/>
            <person name="Shimkets L.J."/>
        </authorList>
    </citation>
    <scope>NUCLEOTIDE SEQUENCE [LARGE SCALE GENOMIC DNA]</scope>
    <source>
        <strain evidence="2">ATCC BAA-149 / DSM 14245 / SRS30216</strain>
    </source>
</reference>
<accession>A6WAG4</accession>
<dbReference type="Proteomes" id="UP000001116">
    <property type="component" value="Chromosome"/>
</dbReference>
<proteinExistence type="predicted"/>
<sequence length="39" mass="4366">MSIDQHVTTLLKHFFAAGCGVPRNVLLDRQSRGQAGRER</sequence>
<keyword evidence="2" id="KW-1185">Reference proteome</keyword>